<dbReference type="AlphaFoldDB" id="A0A7V8FGE9"/>
<sequence>MAFAGMSLDNLSLMALVVATGFVVDDAIVMIENIVR</sequence>
<reference evidence="3" key="1">
    <citation type="journal article" date="2020" name="MBio">
        <title>Horizontal gene transfer to a defensive symbiont with a reduced genome amongst a multipartite beetle microbiome.</title>
        <authorList>
            <person name="Waterworth S.C."/>
            <person name="Florez L.V."/>
            <person name="Rees E.R."/>
            <person name="Hertweck C."/>
            <person name="Kaltenpoth M."/>
            <person name="Kwan J.C."/>
        </authorList>
    </citation>
    <scope>NUCLEOTIDE SEQUENCE [LARGE SCALE GENOMIC DNA]</scope>
</reference>
<organism evidence="2 3">
    <name type="scientific">Stenotrophomonas maltophilia</name>
    <name type="common">Pseudomonas maltophilia</name>
    <name type="synonym">Xanthomonas maltophilia</name>
    <dbReference type="NCBI Taxonomy" id="40324"/>
    <lineage>
        <taxon>Bacteria</taxon>
        <taxon>Pseudomonadati</taxon>
        <taxon>Pseudomonadota</taxon>
        <taxon>Gammaproteobacteria</taxon>
        <taxon>Lysobacterales</taxon>
        <taxon>Lysobacteraceae</taxon>
        <taxon>Stenotrophomonas</taxon>
        <taxon>Stenotrophomonas maltophilia group</taxon>
    </lineage>
</organism>
<feature type="transmembrane region" description="Helical" evidence="1">
    <location>
        <begin position="12"/>
        <end position="31"/>
    </location>
</feature>
<evidence type="ECO:0000313" key="2">
    <source>
        <dbReference type="EMBL" id="KAF1015101.1"/>
    </source>
</evidence>
<protein>
    <submittedName>
        <fullName evidence="2">Multidrug resistance protein MdtC</fullName>
    </submittedName>
</protein>
<dbReference type="PANTHER" id="PTHR32063:SF78">
    <property type="entry name" value="ACRB_ACRD_ACRF FAMILY PROTEIN"/>
    <property type="match status" value="1"/>
</dbReference>
<keyword evidence="1" id="KW-1133">Transmembrane helix</keyword>
<dbReference type="GO" id="GO:0005886">
    <property type="term" value="C:plasma membrane"/>
    <property type="evidence" value="ECO:0007669"/>
    <property type="project" value="TreeGrafter"/>
</dbReference>
<keyword evidence="1" id="KW-0472">Membrane</keyword>
<dbReference type="Pfam" id="PF00873">
    <property type="entry name" value="ACR_tran"/>
    <property type="match status" value="1"/>
</dbReference>
<dbReference type="Gene3D" id="1.20.1640.10">
    <property type="entry name" value="Multidrug efflux transporter AcrB transmembrane domain"/>
    <property type="match status" value="1"/>
</dbReference>
<keyword evidence="1" id="KW-0812">Transmembrane</keyword>
<dbReference type="SUPFAM" id="SSF82866">
    <property type="entry name" value="Multidrug efflux transporter AcrB transmembrane domain"/>
    <property type="match status" value="1"/>
</dbReference>
<name>A0A7V8FGE9_STEMA</name>
<proteinExistence type="predicted"/>
<dbReference type="EMBL" id="WNDS01000003">
    <property type="protein sequence ID" value="KAF1015101.1"/>
    <property type="molecule type" value="Genomic_DNA"/>
</dbReference>
<evidence type="ECO:0000256" key="1">
    <source>
        <dbReference type="SAM" id="Phobius"/>
    </source>
</evidence>
<gene>
    <name evidence="2" type="primary">mdtC_4</name>
    <name evidence="2" type="ORF">GAK31_02589</name>
</gene>
<dbReference type="PANTHER" id="PTHR32063">
    <property type="match status" value="1"/>
</dbReference>
<dbReference type="Proteomes" id="UP000487117">
    <property type="component" value="Unassembled WGS sequence"/>
</dbReference>
<accession>A0A7V8FGE9</accession>
<evidence type="ECO:0000313" key="3">
    <source>
        <dbReference type="Proteomes" id="UP000487117"/>
    </source>
</evidence>
<dbReference type="GO" id="GO:0042910">
    <property type="term" value="F:xenobiotic transmembrane transporter activity"/>
    <property type="evidence" value="ECO:0007669"/>
    <property type="project" value="TreeGrafter"/>
</dbReference>
<comment type="caution">
    <text evidence="2">The sequence shown here is derived from an EMBL/GenBank/DDBJ whole genome shotgun (WGS) entry which is preliminary data.</text>
</comment>
<dbReference type="InterPro" id="IPR001036">
    <property type="entry name" value="Acrflvin-R"/>
</dbReference>